<keyword evidence="2" id="KW-1185">Reference proteome</keyword>
<comment type="caution">
    <text evidence="1">The sequence shown here is derived from an EMBL/GenBank/DDBJ whole genome shotgun (WGS) entry which is preliminary data.</text>
</comment>
<evidence type="ECO:0000313" key="2">
    <source>
        <dbReference type="Proteomes" id="UP000325315"/>
    </source>
</evidence>
<proteinExistence type="predicted"/>
<gene>
    <name evidence="1" type="ORF">EPI10_016423</name>
</gene>
<reference evidence="2" key="1">
    <citation type="journal article" date="2019" name="Plant Biotechnol. J.">
        <title>Genome sequencing of the Australian wild diploid species Gossypium australe highlights disease resistance and delayed gland morphogenesis.</title>
        <authorList>
            <person name="Cai Y."/>
            <person name="Cai X."/>
            <person name="Wang Q."/>
            <person name="Wang P."/>
            <person name="Zhang Y."/>
            <person name="Cai C."/>
            <person name="Xu Y."/>
            <person name="Wang K."/>
            <person name="Zhou Z."/>
            <person name="Wang C."/>
            <person name="Geng S."/>
            <person name="Li B."/>
            <person name="Dong Q."/>
            <person name="Hou Y."/>
            <person name="Wang H."/>
            <person name="Ai P."/>
            <person name="Liu Z."/>
            <person name="Yi F."/>
            <person name="Sun M."/>
            <person name="An G."/>
            <person name="Cheng J."/>
            <person name="Zhang Y."/>
            <person name="Shi Q."/>
            <person name="Xie Y."/>
            <person name="Shi X."/>
            <person name="Chang Y."/>
            <person name="Huang F."/>
            <person name="Chen Y."/>
            <person name="Hong S."/>
            <person name="Mi L."/>
            <person name="Sun Q."/>
            <person name="Zhang L."/>
            <person name="Zhou B."/>
            <person name="Peng R."/>
            <person name="Zhang X."/>
            <person name="Liu F."/>
        </authorList>
    </citation>
    <scope>NUCLEOTIDE SEQUENCE [LARGE SCALE GENOMIC DNA]</scope>
    <source>
        <strain evidence="2">cv. PA1801</strain>
    </source>
</reference>
<protein>
    <submittedName>
        <fullName evidence="1">Protein FAR1-RELATED SEQUENCE 5-like</fullName>
    </submittedName>
</protein>
<dbReference type="AlphaFoldDB" id="A0A5B6VP10"/>
<dbReference type="EMBL" id="SMMG02000006">
    <property type="protein sequence ID" value="KAA3470738.1"/>
    <property type="molecule type" value="Genomic_DNA"/>
</dbReference>
<accession>A0A5B6VP10</accession>
<evidence type="ECO:0000313" key="1">
    <source>
        <dbReference type="EMBL" id="KAA3470738.1"/>
    </source>
</evidence>
<sequence>MEYLLKIHCYIKNSFWRSGAPEDALRLKLFPYSLRDHSRAWLIALPSRTVASGNDIFQRLLL</sequence>
<dbReference type="Proteomes" id="UP000325315">
    <property type="component" value="Unassembled WGS sequence"/>
</dbReference>
<name>A0A5B6VP10_9ROSI</name>
<dbReference type="OrthoDB" id="999762at2759"/>
<organism evidence="1 2">
    <name type="scientific">Gossypium australe</name>
    <dbReference type="NCBI Taxonomy" id="47621"/>
    <lineage>
        <taxon>Eukaryota</taxon>
        <taxon>Viridiplantae</taxon>
        <taxon>Streptophyta</taxon>
        <taxon>Embryophyta</taxon>
        <taxon>Tracheophyta</taxon>
        <taxon>Spermatophyta</taxon>
        <taxon>Magnoliopsida</taxon>
        <taxon>eudicotyledons</taxon>
        <taxon>Gunneridae</taxon>
        <taxon>Pentapetalae</taxon>
        <taxon>rosids</taxon>
        <taxon>malvids</taxon>
        <taxon>Malvales</taxon>
        <taxon>Malvaceae</taxon>
        <taxon>Malvoideae</taxon>
        <taxon>Gossypium</taxon>
    </lineage>
</organism>